<accession>A0ABW2PYV3</accession>
<evidence type="ECO:0000313" key="7">
    <source>
        <dbReference type="Proteomes" id="UP001596505"/>
    </source>
</evidence>
<evidence type="ECO:0000256" key="4">
    <source>
        <dbReference type="ARBA" id="ARBA00023163"/>
    </source>
</evidence>
<dbReference type="Proteomes" id="UP001596505">
    <property type="component" value="Unassembled WGS sequence"/>
</dbReference>
<gene>
    <name evidence="6" type="ORF">ACFQRG_06200</name>
</gene>
<dbReference type="RefSeq" id="WP_380964799.1">
    <property type="nucleotide sequence ID" value="NZ_JBHTCO010000004.1"/>
</dbReference>
<evidence type="ECO:0000259" key="5">
    <source>
        <dbReference type="PROSITE" id="PS00716"/>
    </source>
</evidence>
<protein>
    <submittedName>
        <fullName evidence="6">FliA/WhiG family RNA polymerase sigma factor</fullName>
    </submittedName>
</protein>
<evidence type="ECO:0000313" key="6">
    <source>
        <dbReference type="EMBL" id="MFC7392573.1"/>
    </source>
</evidence>
<dbReference type="Gene3D" id="1.10.1740.10">
    <property type="match status" value="1"/>
</dbReference>
<dbReference type="NCBIfam" id="TIGR02479">
    <property type="entry name" value="FliA_WhiG"/>
    <property type="match status" value="1"/>
</dbReference>
<dbReference type="InterPro" id="IPR000943">
    <property type="entry name" value="RNA_pol_sigma70"/>
</dbReference>
<dbReference type="PIRSF" id="PIRSF000770">
    <property type="entry name" value="RNA_pol_sigma-SigE/K"/>
    <property type="match status" value="1"/>
</dbReference>
<evidence type="ECO:0000256" key="3">
    <source>
        <dbReference type="ARBA" id="ARBA00023125"/>
    </source>
</evidence>
<dbReference type="Gene3D" id="1.20.140.160">
    <property type="match status" value="1"/>
</dbReference>
<dbReference type="InterPro" id="IPR007624">
    <property type="entry name" value="RNA_pol_sigma70_r3"/>
</dbReference>
<comment type="caution">
    <text evidence="6">The sequence shown here is derived from an EMBL/GenBank/DDBJ whole genome shotgun (WGS) entry which is preliminary data.</text>
</comment>
<dbReference type="EMBL" id="JBHTCO010000004">
    <property type="protein sequence ID" value="MFC7392573.1"/>
    <property type="molecule type" value="Genomic_DNA"/>
</dbReference>
<dbReference type="InterPro" id="IPR013324">
    <property type="entry name" value="RNA_pol_sigma_r3/r4-like"/>
</dbReference>
<dbReference type="NCBIfam" id="NF005809">
    <property type="entry name" value="PRK07670.1"/>
    <property type="match status" value="1"/>
</dbReference>
<dbReference type="InterPro" id="IPR007627">
    <property type="entry name" value="RNA_pol_sigma70_r2"/>
</dbReference>
<evidence type="ECO:0000256" key="2">
    <source>
        <dbReference type="ARBA" id="ARBA00023082"/>
    </source>
</evidence>
<dbReference type="InterPro" id="IPR012845">
    <property type="entry name" value="RNA_pol_sigma_FliA_WhiG"/>
</dbReference>
<dbReference type="InterPro" id="IPR007630">
    <property type="entry name" value="RNA_pol_sigma70_r4"/>
</dbReference>
<dbReference type="Pfam" id="PF04542">
    <property type="entry name" value="Sigma70_r2"/>
    <property type="match status" value="1"/>
</dbReference>
<dbReference type="Pfam" id="PF04539">
    <property type="entry name" value="Sigma70_r3"/>
    <property type="match status" value="1"/>
</dbReference>
<keyword evidence="1" id="KW-0805">Transcription regulation</keyword>
<dbReference type="CDD" id="cd06171">
    <property type="entry name" value="Sigma70_r4"/>
    <property type="match status" value="1"/>
</dbReference>
<dbReference type="InterPro" id="IPR013325">
    <property type="entry name" value="RNA_pol_sigma_r2"/>
</dbReference>
<dbReference type="PRINTS" id="PR00046">
    <property type="entry name" value="SIGMA70FCT"/>
</dbReference>
<sequence length="257" mass="29786">MASFEDEKGYWEEWINHKDLEAANALIRLYMPLVNYHVQRIGAGLPKNINKDDLKSYGMSGLYDALYKFDITRDLKFDTYASFRIRGAIIDGLRKEDWMPRTLREKAKKMDTVTEMLEQKYMRHVSLEEVAEELDISTEEASTIVYESLYANLLSIDDDVQNDQNEHPSYAVEDKNTVLPDDQLIKAETRFELAEKIVELNKKEQLVISLFYYEEMTLTEIGQVLGLSTSRISQIHSKALFKLRKSLVNPLALMGQL</sequence>
<keyword evidence="3" id="KW-0238">DNA-binding</keyword>
<dbReference type="PROSITE" id="PS00716">
    <property type="entry name" value="SIGMA70_2"/>
    <property type="match status" value="1"/>
</dbReference>
<keyword evidence="4" id="KW-0804">Transcription</keyword>
<dbReference type="SUPFAM" id="SSF88659">
    <property type="entry name" value="Sigma3 and sigma4 domains of RNA polymerase sigma factors"/>
    <property type="match status" value="2"/>
</dbReference>
<reference evidence="7" key="1">
    <citation type="journal article" date="2019" name="Int. J. Syst. Evol. Microbiol.">
        <title>The Global Catalogue of Microorganisms (GCM) 10K type strain sequencing project: providing services to taxonomists for standard genome sequencing and annotation.</title>
        <authorList>
            <consortium name="The Broad Institute Genomics Platform"/>
            <consortium name="The Broad Institute Genome Sequencing Center for Infectious Disease"/>
            <person name="Wu L."/>
            <person name="Ma J."/>
        </authorList>
    </citation>
    <scope>NUCLEOTIDE SEQUENCE [LARGE SCALE GENOMIC DNA]</scope>
    <source>
        <strain evidence="7">CGMCC 1.16305</strain>
    </source>
</reference>
<dbReference type="InterPro" id="IPR014284">
    <property type="entry name" value="RNA_pol_sigma-70_dom"/>
</dbReference>
<dbReference type="SUPFAM" id="SSF88946">
    <property type="entry name" value="Sigma2 domain of RNA polymerase sigma factors"/>
    <property type="match status" value="1"/>
</dbReference>
<dbReference type="PANTHER" id="PTHR30385">
    <property type="entry name" value="SIGMA FACTOR F FLAGELLAR"/>
    <property type="match status" value="1"/>
</dbReference>
<dbReference type="NCBIfam" id="TIGR02937">
    <property type="entry name" value="sigma70-ECF"/>
    <property type="match status" value="1"/>
</dbReference>
<feature type="domain" description="RNA polymerase sigma-70" evidence="5">
    <location>
        <begin position="217"/>
        <end position="243"/>
    </location>
</feature>
<name>A0ABW2PYV3_9BACL</name>
<organism evidence="6 7">
    <name type="scientific">Scopulibacillus cellulosilyticus</name>
    <dbReference type="NCBI Taxonomy" id="2665665"/>
    <lineage>
        <taxon>Bacteria</taxon>
        <taxon>Bacillati</taxon>
        <taxon>Bacillota</taxon>
        <taxon>Bacilli</taxon>
        <taxon>Bacillales</taxon>
        <taxon>Sporolactobacillaceae</taxon>
        <taxon>Scopulibacillus</taxon>
    </lineage>
</organism>
<dbReference type="Pfam" id="PF04545">
    <property type="entry name" value="Sigma70_r4"/>
    <property type="match status" value="1"/>
</dbReference>
<dbReference type="PANTHER" id="PTHR30385:SF7">
    <property type="entry name" value="RNA POLYMERASE SIGMA FACTOR FLIA"/>
    <property type="match status" value="1"/>
</dbReference>
<proteinExistence type="predicted"/>
<keyword evidence="2" id="KW-0731">Sigma factor</keyword>
<evidence type="ECO:0000256" key="1">
    <source>
        <dbReference type="ARBA" id="ARBA00023015"/>
    </source>
</evidence>
<keyword evidence="7" id="KW-1185">Reference proteome</keyword>